<accession>A0A418V5R3</accession>
<dbReference type="Gene3D" id="3.40.630.30">
    <property type="match status" value="1"/>
</dbReference>
<evidence type="ECO:0000313" key="3">
    <source>
        <dbReference type="Proteomes" id="UP000286287"/>
    </source>
</evidence>
<sequence>MIGISLLATYRGQGVGTQAQRALADLFFRQTTVNRVEAHTDIENVAEQRALEKAGFTREGLIRGAHWRDGRHRDGPLYSILRAEWEEWI</sequence>
<keyword evidence="3" id="KW-1185">Reference proteome</keyword>
<keyword evidence="2" id="KW-0808">Transferase</keyword>
<reference evidence="2 3" key="1">
    <citation type="submission" date="2018-09" db="EMBL/GenBank/DDBJ databases">
        <authorList>
            <person name="Zhu H."/>
        </authorList>
    </citation>
    <scope>NUCLEOTIDE SEQUENCE [LARGE SCALE GENOMIC DNA]</scope>
    <source>
        <strain evidence="2 3">K2S05-167</strain>
    </source>
</reference>
<dbReference type="InterPro" id="IPR016181">
    <property type="entry name" value="Acyl_CoA_acyltransferase"/>
</dbReference>
<dbReference type="InterPro" id="IPR051908">
    <property type="entry name" value="Ribosomal_N-acetyltransferase"/>
</dbReference>
<dbReference type="Pfam" id="PF13302">
    <property type="entry name" value="Acetyltransf_3"/>
    <property type="match status" value="1"/>
</dbReference>
<dbReference type="GO" id="GO:0008999">
    <property type="term" value="F:protein-N-terminal-alanine acetyltransferase activity"/>
    <property type="evidence" value="ECO:0007669"/>
    <property type="project" value="TreeGrafter"/>
</dbReference>
<evidence type="ECO:0000259" key="1">
    <source>
        <dbReference type="PROSITE" id="PS51186"/>
    </source>
</evidence>
<dbReference type="AlphaFoldDB" id="A0A418V5R3"/>
<protein>
    <submittedName>
        <fullName evidence="2">N-acetyltransferase</fullName>
    </submittedName>
</protein>
<dbReference type="Proteomes" id="UP000286287">
    <property type="component" value="Unassembled WGS sequence"/>
</dbReference>
<dbReference type="OrthoDB" id="9798081at2"/>
<dbReference type="PANTHER" id="PTHR43441">
    <property type="entry name" value="RIBOSOMAL-PROTEIN-SERINE ACETYLTRANSFERASE"/>
    <property type="match status" value="1"/>
</dbReference>
<dbReference type="GO" id="GO:1990189">
    <property type="term" value="F:protein N-terminal-serine acetyltransferase activity"/>
    <property type="evidence" value="ECO:0007669"/>
    <property type="project" value="TreeGrafter"/>
</dbReference>
<feature type="domain" description="N-acetyltransferase" evidence="1">
    <location>
        <begin position="1"/>
        <end position="84"/>
    </location>
</feature>
<dbReference type="SUPFAM" id="SSF55729">
    <property type="entry name" value="Acyl-CoA N-acyltransferases (Nat)"/>
    <property type="match status" value="1"/>
</dbReference>
<dbReference type="PANTHER" id="PTHR43441:SF2">
    <property type="entry name" value="FAMILY ACETYLTRANSFERASE, PUTATIVE (AFU_ORTHOLOGUE AFUA_7G00850)-RELATED"/>
    <property type="match status" value="1"/>
</dbReference>
<gene>
    <name evidence="2" type="ORF">D3875_07585</name>
</gene>
<evidence type="ECO:0000313" key="2">
    <source>
        <dbReference type="EMBL" id="RJF71454.1"/>
    </source>
</evidence>
<organism evidence="2 3">
    <name type="scientific">Deinococcus cavernae</name>
    <dbReference type="NCBI Taxonomy" id="2320857"/>
    <lineage>
        <taxon>Bacteria</taxon>
        <taxon>Thermotogati</taxon>
        <taxon>Deinococcota</taxon>
        <taxon>Deinococci</taxon>
        <taxon>Deinococcales</taxon>
        <taxon>Deinococcaceae</taxon>
        <taxon>Deinococcus</taxon>
    </lineage>
</organism>
<dbReference type="PROSITE" id="PS51186">
    <property type="entry name" value="GNAT"/>
    <property type="match status" value="1"/>
</dbReference>
<proteinExistence type="predicted"/>
<dbReference type="InterPro" id="IPR000182">
    <property type="entry name" value="GNAT_dom"/>
</dbReference>
<dbReference type="GO" id="GO:0005737">
    <property type="term" value="C:cytoplasm"/>
    <property type="evidence" value="ECO:0007669"/>
    <property type="project" value="TreeGrafter"/>
</dbReference>
<dbReference type="RefSeq" id="WP_119762642.1">
    <property type="nucleotide sequence ID" value="NZ_QYUJ01000014.1"/>
</dbReference>
<comment type="caution">
    <text evidence="2">The sequence shown here is derived from an EMBL/GenBank/DDBJ whole genome shotgun (WGS) entry which is preliminary data.</text>
</comment>
<name>A0A418V5R3_9DEIO</name>
<dbReference type="EMBL" id="QYUJ01000014">
    <property type="protein sequence ID" value="RJF71454.1"/>
    <property type="molecule type" value="Genomic_DNA"/>
</dbReference>